<sequence length="438" mass="47567">MWNPNTTITFLPHTPIMAYSYYQSSGQPGWGTSQFQFGRPPTPGFQPQPGWGGNDFFRAHAATSDPYLFDHAWNRVREYGGAPAGGMGVGLHEARIWHRRAYGANEVNFMNPEEIGHAAAYEAYRTWIHNSSIYEPLSGDIERQREALTGLAVAEATRLIGFSNRHMDQYTRLTATEAAAHTASYIFYQTRDEEYKSRSRSSYRRGAIDDPYAFDDELLYPRSRSMSRHRSRSRHRSYSMSGTAPYPGSSYSPTMGSAIPQAAYPGGYAGSYSGHGSMHGGSVHGGASMPVPLTAGSAYGGGIPMSGSAYGSGMPPISPTQYAAPMGMGVAPSYHSAMGGGMGSAMGSAMGGSMGHSRSRSGSFSYPQQYAHGGIPQTYSQGYMPTSAPYMGTSASMTSAVPQGQMIVVHKPKKHKHRSHRHSRSSDGDYDDRHSSRY</sequence>
<name>A0A9P6EI43_9AGAR</name>
<feature type="compositionally biased region" description="Basic residues" evidence="1">
    <location>
        <begin position="411"/>
        <end position="423"/>
    </location>
</feature>
<feature type="compositionally biased region" description="Basic residues" evidence="1">
    <location>
        <begin position="225"/>
        <end position="237"/>
    </location>
</feature>
<dbReference type="AlphaFoldDB" id="A0A9P6EI43"/>
<dbReference type="EMBL" id="MU157847">
    <property type="protein sequence ID" value="KAF9529272.1"/>
    <property type="molecule type" value="Genomic_DNA"/>
</dbReference>
<feature type="region of interest" description="Disordered" evidence="1">
    <location>
        <begin position="411"/>
        <end position="438"/>
    </location>
</feature>
<dbReference type="OrthoDB" id="2802356at2759"/>
<feature type="region of interest" description="Disordered" evidence="1">
    <location>
        <begin position="224"/>
        <end position="246"/>
    </location>
</feature>
<feature type="compositionally biased region" description="Basic and acidic residues" evidence="1">
    <location>
        <begin position="424"/>
        <end position="438"/>
    </location>
</feature>
<protein>
    <submittedName>
        <fullName evidence="2">Uncharacterized protein</fullName>
    </submittedName>
</protein>
<keyword evidence="3" id="KW-1185">Reference proteome</keyword>
<dbReference type="Proteomes" id="UP000807306">
    <property type="component" value="Unassembled WGS sequence"/>
</dbReference>
<reference evidence="2" key="1">
    <citation type="submission" date="2020-11" db="EMBL/GenBank/DDBJ databases">
        <authorList>
            <consortium name="DOE Joint Genome Institute"/>
            <person name="Ahrendt S."/>
            <person name="Riley R."/>
            <person name="Andreopoulos W."/>
            <person name="Labutti K."/>
            <person name="Pangilinan J."/>
            <person name="Ruiz-Duenas F.J."/>
            <person name="Barrasa J.M."/>
            <person name="Sanchez-Garcia M."/>
            <person name="Camarero S."/>
            <person name="Miyauchi S."/>
            <person name="Serrano A."/>
            <person name="Linde D."/>
            <person name="Babiker R."/>
            <person name="Drula E."/>
            <person name="Ayuso-Fernandez I."/>
            <person name="Pacheco R."/>
            <person name="Padilla G."/>
            <person name="Ferreira P."/>
            <person name="Barriuso J."/>
            <person name="Kellner H."/>
            <person name="Castanera R."/>
            <person name="Alfaro M."/>
            <person name="Ramirez L."/>
            <person name="Pisabarro A.G."/>
            <person name="Kuo A."/>
            <person name="Tritt A."/>
            <person name="Lipzen A."/>
            <person name="He G."/>
            <person name="Yan M."/>
            <person name="Ng V."/>
            <person name="Cullen D."/>
            <person name="Martin F."/>
            <person name="Rosso M.-N."/>
            <person name="Henrissat B."/>
            <person name="Hibbett D."/>
            <person name="Martinez A.T."/>
            <person name="Grigoriev I.V."/>
        </authorList>
    </citation>
    <scope>NUCLEOTIDE SEQUENCE</scope>
    <source>
        <strain evidence="2">CBS 506.95</strain>
    </source>
</reference>
<evidence type="ECO:0000313" key="2">
    <source>
        <dbReference type="EMBL" id="KAF9529272.1"/>
    </source>
</evidence>
<gene>
    <name evidence="2" type="ORF">CPB83DRAFT_852978</name>
</gene>
<proteinExistence type="predicted"/>
<comment type="caution">
    <text evidence="2">The sequence shown here is derived from an EMBL/GenBank/DDBJ whole genome shotgun (WGS) entry which is preliminary data.</text>
</comment>
<evidence type="ECO:0000256" key="1">
    <source>
        <dbReference type="SAM" id="MobiDB-lite"/>
    </source>
</evidence>
<accession>A0A9P6EI43</accession>
<evidence type="ECO:0000313" key="3">
    <source>
        <dbReference type="Proteomes" id="UP000807306"/>
    </source>
</evidence>
<organism evidence="2 3">
    <name type="scientific">Crepidotus variabilis</name>
    <dbReference type="NCBI Taxonomy" id="179855"/>
    <lineage>
        <taxon>Eukaryota</taxon>
        <taxon>Fungi</taxon>
        <taxon>Dikarya</taxon>
        <taxon>Basidiomycota</taxon>
        <taxon>Agaricomycotina</taxon>
        <taxon>Agaricomycetes</taxon>
        <taxon>Agaricomycetidae</taxon>
        <taxon>Agaricales</taxon>
        <taxon>Agaricineae</taxon>
        <taxon>Crepidotaceae</taxon>
        <taxon>Crepidotus</taxon>
    </lineage>
</organism>